<evidence type="ECO:0000313" key="2">
    <source>
        <dbReference type="EMBL" id="MFD1630784.1"/>
    </source>
</evidence>
<dbReference type="Gene3D" id="3.40.50.1110">
    <property type="entry name" value="SGNH hydrolase"/>
    <property type="match status" value="1"/>
</dbReference>
<dbReference type="CDD" id="cd01834">
    <property type="entry name" value="SGNH_hydrolase_like_2"/>
    <property type="match status" value="1"/>
</dbReference>
<dbReference type="EC" id="3.1.-.-" evidence="2"/>
<comment type="caution">
    <text evidence="2">The sequence shown here is derived from an EMBL/GenBank/DDBJ whole genome shotgun (WGS) entry which is preliminary data.</text>
</comment>
<evidence type="ECO:0000313" key="3">
    <source>
        <dbReference type="Proteomes" id="UP001597118"/>
    </source>
</evidence>
<dbReference type="InterPro" id="IPR051532">
    <property type="entry name" value="Ester_Hydrolysis_Enzymes"/>
</dbReference>
<dbReference type="EMBL" id="JBHUDG010000020">
    <property type="protein sequence ID" value="MFD1630784.1"/>
    <property type="molecule type" value="Genomic_DNA"/>
</dbReference>
<name>A0ABW4IFI4_9SPHI</name>
<organism evidence="2 3">
    <name type="scientific">Pseudopedobacter beijingensis</name>
    <dbReference type="NCBI Taxonomy" id="1207056"/>
    <lineage>
        <taxon>Bacteria</taxon>
        <taxon>Pseudomonadati</taxon>
        <taxon>Bacteroidota</taxon>
        <taxon>Sphingobacteriia</taxon>
        <taxon>Sphingobacteriales</taxon>
        <taxon>Sphingobacteriaceae</taxon>
        <taxon>Pseudopedobacter</taxon>
    </lineage>
</organism>
<reference evidence="3" key="1">
    <citation type="journal article" date="2019" name="Int. J. Syst. Evol. Microbiol.">
        <title>The Global Catalogue of Microorganisms (GCM) 10K type strain sequencing project: providing services to taxonomists for standard genome sequencing and annotation.</title>
        <authorList>
            <consortium name="The Broad Institute Genomics Platform"/>
            <consortium name="The Broad Institute Genome Sequencing Center for Infectious Disease"/>
            <person name="Wu L."/>
            <person name="Ma J."/>
        </authorList>
    </citation>
    <scope>NUCLEOTIDE SEQUENCE [LARGE SCALE GENOMIC DNA]</scope>
    <source>
        <strain evidence="3">CCUG 53762</strain>
    </source>
</reference>
<dbReference type="GO" id="GO:0016787">
    <property type="term" value="F:hydrolase activity"/>
    <property type="evidence" value="ECO:0007669"/>
    <property type="project" value="UniProtKB-KW"/>
</dbReference>
<dbReference type="Pfam" id="PF13472">
    <property type="entry name" value="Lipase_GDSL_2"/>
    <property type="match status" value="1"/>
</dbReference>
<proteinExistence type="predicted"/>
<sequence>MIKRRDFLRNTALAGALAISIPDIVNAAVSKQKKNGVIKINKDDIILFQGDSITDAGRKKDSKDVNTVANLGSGYANQAAAELLFNHAGKGLQIYNKGISGNKVYQLAERWDADCLNIKPQILSILVGVNDYWHKHSGKYDGTLDTYRNDYRALLQRTKSALPDVKLIIGEPFAVKGVKAVDDTWYPQFNDYRKVAKELADEFNAAFIPYQSIFDEAQKSAPGVYWTHDGVHPSLAGAKLMAEAWLKTVK</sequence>
<gene>
    <name evidence="2" type="ORF">ACFSAH_12915</name>
</gene>
<keyword evidence="3" id="KW-1185">Reference proteome</keyword>
<dbReference type="InterPro" id="IPR006311">
    <property type="entry name" value="TAT_signal"/>
</dbReference>
<keyword evidence="2" id="KW-0378">Hydrolase</keyword>
<dbReference type="InterPro" id="IPR013830">
    <property type="entry name" value="SGNH_hydro"/>
</dbReference>
<accession>A0ABW4IFI4</accession>
<dbReference type="Proteomes" id="UP001597118">
    <property type="component" value="Unassembled WGS sequence"/>
</dbReference>
<feature type="domain" description="SGNH hydrolase-type esterase" evidence="1">
    <location>
        <begin position="50"/>
        <end position="239"/>
    </location>
</feature>
<dbReference type="RefSeq" id="WP_379663163.1">
    <property type="nucleotide sequence ID" value="NZ_JBHUDG010000020.1"/>
</dbReference>
<dbReference type="PANTHER" id="PTHR30383:SF5">
    <property type="entry name" value="SGNH HYDROLASE-TYPE ESTERASE DOMAIN-CONTAINING PROTEIN"/>
    <property type="match status" value="1"/>
</dbReference>
<dbReference type="PROSITE" id="PS51318">
    <property type="entry name" value="TAT"/>
    <property type="match status" value="1"/>
</dbReference>
<protein>
    <submittedName>
        <fullName evidence="2">SGNH/GDSL hydrolase family protein</fullName>
        <ecNumber evidence="2">3.1.-.-</ecNumber>
    </submittedName>
</protein>
<dbReference type="SUPFAM" id="SSF52266">
    <property type="entry name" value="SGNH hydrolase"/>
    <property type="match status" value="1"/>
</dbReference>
<evidence type="ECO:0000259" key="1">
    <source>
        <dbReference type="Pfam" id="PF13472"/>
    </source>
</evidence>
<dbReference type="PANTHER" id="PTHR30383">
    <property type="entry name" value="THIOESTERASE 1/PROTEASE 1/LYSOPHOSPHOLIPASE L1"/>
    <property type="match status" value="1"/>
</dbReference>
<dbReference type="InterPro" id="IPR036514">
    <property type="entry name" value="SGNH_hydro_sf"/>
</dbReference>